<feature type="transmembrane region" description="Helical" evidence="6">
    <location>
        <begin position="487"/>
        <end position="508"/>
    </location>
</feature>
<dbReference type="InterPro" id="IPR004331">
    <property type="entry name" value="SPX_dom"/>
</dbReference>
<proteinExistence type="inferred from homology"/>
<dbReference type="Pfam" id="PF03105">
    <property type="entry name" value="SPX"/>
    <property type="match status" value="2"/>
</dbReference>
<keyword evidence="5 6" id="KW-0472">Membrane</keyword>
<dbReference type="PROSITE" id="PS51380">
    <property type="entry name" value="EXS"/>
    <property type="match status" value="1"/>
</dbReference>
<reference evidence="9 10" key="1">
    <citation type="journal article" date="2015" name="Genome Biol. Evol.">
        <title>Phylogenomic analyses indicate that early fungi evolved digesting cell walls of algal ancestors of land plants.</title>
        <authorList>
            <person name="Chang Y."/>
            <person name="Wang S."/>
            <person name="Sekimoto S."/>
            <person name="Aerts A.L."/>
            <person name="Choi C."/>
            <person name="Clum A."/>
            <person name="LaButti K.M."/>
            <person name="Lindquist E.A."/>
            <person name="Yee Ngan C."/>
            <person name="Ohm R.A."/>
            <person name="Salamov A.A."/>
            <person name="Grigoriev I.V."/>
            <person name="Spatafora J.W."/>
            <person name="Berbee M.L."/>
        </authorList>
    </citation>
    <scope>NUCLEOTIDE SEQUENCE [LARGE SCALE GENOMIC DNA]</scope>
    <source>
        <strain evidence="9 10">NRRL 1564</strain>
    </source>
</reference>
<evidence type="ECO:0000256" key="6">
    <source>
        <dbReference type="SAM" id="Phobius"/>
    </source>
</evidence>
<dbReference type="STRING" id="763665.A0A2G5BFP8"/>
<dbReference type="OrthoDB" id="9970435at2759"/>
<feature type="transmembrane region" description="Helical" evidence="6">
    <location>
        <begin position="679"/>
        <end position="698"/>
    </location>
</feature>
<keyword evidence="3 6" id="KW-0812">Transmembrane</keyword>
<comment type="similarity">
    <text evidence="2">Belongs to the SYG1 (TC 2.A.94) family.</text>
</comment>
<feature type="transmembrane region" description="Helical" evidence="6">
    <location>
        <begin position="455"/>
        <end position="475"/>
    </location>
</feature>
<gene>
    <name evidence="9" type="ORF">COEREDRAFT_7015</name>
</gene>
<evidence type="ECO:0000256" key="4">
    <source>
        <dbReference type="ARBA" id="ARBA00022989"/>
    </source>
</evidence>
<dbReference type="PROSITE" id="PS51382">
    <property type="entry name" value="SPX"/>
    <property type="match status" value="1"/>
</dbReference>
<dbReference type="GO" id="GO:0006817">
    <property type="term" value="P:phosphate ion transport"/>
    <property type="evidence" value="ECO:0007669"/>
    <property type="project" value="TreeGrafter"/>
</dbReference>
<dbReference type="GO" id="GO:0005886">
    <property type="term" value="C:plasma membrane"/>
    <property type="evidence" value="ECO:0007669"/>
    <property type="project" value="TreeGrafter"/>
</dbReference>
<evidence type="ECO:0000259" key="7">
    <source>
        <dbReference type="PROSITE" id="PS51380"/>
    </source>
</evidence>
<sequence>MKFGKYLDAEQVPEWAKMYVDYVGLKRAVKSIAGAIANQKLPLSSERMSLIRRTSEYLGYSSIQNSGLSQLPKSISAPSTDLHLAPEETTSCCSDIAECSGCGHFGRIVSASPQIAMNMSAGNSGRVATTSMELAHGANIKIPMSAQDTFTEGIRMRRGPVANNCISAAEFKMVLNSRLPQEQEFFELMEQELVKVNAFFKQKQALFDTRLEKIRRQQQMYDEMLSSEVNIGLPRYQTFSSARIHGLRQTKVGRRSTNSPPNAQLRAARTKIKHAILELYRGIDLLKNYRILCYTAFIKALKKYQKTARWCAGTEYYLNQVDTCYIATSDHLNSMAFDLESMFVAKYADGSRSKGMSRLRVNAANSTSGHQGSIFRSGVLLGLSGPMITRAIYEANLLSNEDRVPYHQQLLQIYGSIFLVLLFLLLFSLNILAWTRAHINYRFIFEIDPRDYLNAWQFLELSSLFFFVASVVFWVNFALHIDHGSYICVYVLLGVLLGLFFLPIKTVYWTSRWWLIRSLGRVLFSGFFRVEFRDFFLGDELCSLTYTFSMVLMLGCAGNNHWSNLNETCDTTHWWSNAALLMMPNVFRLVQCIRRFYDSGDAFPHLANGAKYSSTIITIWLATTNQIVGGSVWKPIWVTSAIINSCFTSLWDLLMDWGLFEDRSKHRFLRSELKFDRAFVYYMSMVLDVILRFVWIMQISPTFFSFGHNVHRTTISFIAALLEVVRRFVWNFFRVENEHISNCGNFRATIDIPLPFNFADGNSSDAASVHTDSENERTGVSALALVSPNTGALTTGL</sequence>
<dbReference type="CDD" id="cd14475">
    <property type="entry name" value="SPX_SYG1_like"/>
    <property type="match status" value="1"/>
</dbReference>
<dbReference type="GO" id="GO:0005794">
    <property type="term" value="C:Golgi apparatus"/>
    <property type="evidence" value="ECO:0007669"/>
    <property type="project" value="TreeGrafter"/>
</dbReference>
<evidence type="ECO:0000313" key="9">
    <source>
        <dbReference type="EMBL" id="PIA17821.1"/>
    </source>
</evidence>
<accession>A0A2G5BFP8</accession>
<dbReference type="Pfam" id="PF03124">
    <property type="entry name" value="EXS"/>
    <property type="match status" value="1"/>
</dbReference>
<dbReference type="Proteomes" id="UP000242474">
    <property type="component" value="Unassembled WGS sequence"/>
</dbReference>
<dbReference type="AlphaFoldDB" id="A0A2G5BFP8"/>
<evidence type="ECO:0000256" key="1">
    <source>
        <dbReference type="ARBA" id="ARBA00004141"/>
    </source>
</evidence>
<dbReference type="PANTHER" id="PTHR10783">
    <property type="entry name" value="XENOTROPIC AND POLYTROPIC RETROVIRUS RECEPTOR 1-RELATED"/>
    <property type="match status" value="1"/>
</dbReference>
<dbReference type="PANTHER" id="PTHR10783:SF103">
    <property type="entry name" value="SOLUTE CARRIER FAMILY 53 MEMBER 1"/>
    <property type="match status" value="1"/>
</dbReference>
<evidence type="ECO:0000256" key="2">
    <source>
        <dbReference type="ARBA" id="ARBA00009665"/>
    </source>
</evidence>
<keyword evidence="10" id="KW-1185">Reference proteome</keyword>
<dbReference type="GO" id="GO:0016036">
    <property type="term" value="P:cellular response to phosphate starvation"/>
    <property type="evidence" value="ECO:0007669"/>
    <property type="project" value="TreeGrafter"/>
</dbReference>
<organism evidence="9 10">
    <name type="scientific">Coemansia reversa (strain ATCC 12441 / NRRL 1564)</name>
    <dbReference type="NCBI Taxonomy" id="763665"/>
    <lineage>
        <taxon>Eukaryota</taxon>
        <taxon>Fungi</taxon>
        <taxon>Fungi incertae sedis</taxon>
        <taxon>Zoopagomycota</taxon>
        <taxon>Kickxellomycotina</taxon>
        <taxon>Kickxellomycetes</taxon>
        <taxon>Kickxellales</taxon>
        <taxon>Kickxellaceae</taxon>
        <taxon>Coemansia</taxon>
    </lineage>
</organism>
<evidence type="ECO:0000259" key="8">
    <source>
        <dbReference type="PROSITE" id="PS51382"/>
    </source>
</evidence>
<comment type="subcellular location">
    <subcellularLocation>
        <location evidence="1">Membrane</location>
        <topology evidence="1">Multi-pass membrane protein</topology>
    </subcellularLocation>
</comment>
<feature type="domain" description="EXS" evidence="7">
    <location>
        <begin position="568"/>
        <end position="766"/>
    </location>
</feature>
<evidence type="ECO:0000256" key="3">
    <source>
        <dbReference type="ARBA" id="ARBA00022692"/>
    </source>
</evidence>
<dbReference type="GO" id="GO:0000822">
    <property type="term" value="F:inositol hexakisphosphate binding"/>
    <property type="evidence" value="ECO:0007669"/>
    <property type="project" value="TreeGrafter"/>
</dbReference>
<protein>
    <submittedName>
        <fullName evidence="9">EXS-domain-containing protein</fullName>
    </submittedName>
</protein>
<evidence type="ECO:0000256" key="5">
    <source>
        <dbReference type="ARBA" id="ARBA00023136"/>
    </source>
</evidence>
<feature type="domain" description="SPX" evidence="8">
    <location>
        <begin position="1"/>
        <end position="318"/>
    </location>
</feature>
<name>A0A2G5BFP8_COERN</name>
<feature type="transmembrane region" description="Helical" evidence="6">
    <location>
        <begin position="413"/>
        <end position="435"/>
    </location>
</feature>
<evidence type="ECO:0000313" key="10">
    <source>
        <dbReference type="Proteomes" id="UP000242474"/>
    </source>
</evidence>
<keyword evidence="4 6" id="KW-1133">Transmembrane helix</keyword>
<dbReference type="InterPro" id="IPR004342">
    <property type="entry name" value="EXS_C"/>
</dbReference>
<dbReference type="EMBL" id="KZ303492">
    <property type="protein sequence ID" value="PIA17821.1"/>
    <property type="molecule type" value="Genomic_DNA"/>
</dbReference>